<dbReference type="Gene3D" id="3.30.930.30">
    <property type="match status" value="1"/>
</dbReference>
<feature type="region of interest" description="Disordered" evidence="3">
    <location>
        <begin position="286"/>
        <end position="307"/>
    </location>
</feature>
<sequence length="307" mass="36105">MASVNFEKLKDVSTIKAKIRHCNKEERLIHTHSNKEIDTTKTNENISFTRLDYRGTCKKFDDRIKNLDETTNTNKRKDRVLCFGLNIPAPEEMKLEDTEPFFRDVIKILCNRMGADNIVSADAHYDEIHDYYDPVEDRVRTSTPHLQAYVIPEINGVLDGKRFSSRTNMVSLNKEIDKLCREKYQCQFMTGKKPRKRSVEELKAITNKETEERIRQLEQAKEELKNVKGLTQELSHELDVIVQSNKEMMNALTYIRDLANRAMKKYPNDKNFWKFADIVDKVFGKTEQIKQKPIPQPQRQPDYDLER</sequence>
<dbReference type="GO" id="GO:0006310">
    <property type="term" value="P:DNA recombination"/>
    <property type="evidence" value="ECO:0007669"/>
    <property type="project" value="InterPro"/>
</dbReference>
<comment type="caution">
    <text evidence="4">The sequence shown here is derived from an EMBL/GenBank/DDBJ whole genome shotgun (WGS) entry which is preliminary data.</text>
</comment>
<comment type="similarity">
    <text evidence="1">Belongs to the plasmid mobilization pre family.</text>
</comment>
<organism evidence="4 5">
    <name type="scientific">Candidatus Lachnoclostridium pullistercoris</name>
    <dbReference type="NCBI Taxonomy" id="2838632"/>
    <lineage>
        <taxon>Bacteria</taxon>
        <taxon>Bacillati</taxon>
        <taxon>Bacillota</taxon>
        <taxon>Clostridia</taxon>
        <taxon>Lachnospirales</taxon>
        <taxon>Lachnospiraceae</taxon>
    </lineage>
</organism>
<feature type="compositionally biased region" description="Low complexity" evidence="3">
    <location>
        <begin position="291"/>
        <end position="300"/>
    </location>
</feature>
<accession>A0A9D2T831</accession>
<evidence type="ECO:0000256" key="3">
    <source>
        <dbReference type="SAM" id="MobiDB-lite"/>
    </source>
</evidence>
<evidence type="ECO:0000256" key="2">
    <source>
        <dbReference type="SAM" id="Coils"/>
    </source>
</evidence>
<reference evidence="4" key="1">
    <citation type="journal article" date="2021" name="PeerJ">
        <title>Extensive microbial diversity within the chicken gut microbiome revealed by metagenomics and culture.</title>
        <authorList>
            <person name="Gilroy R."/>
            <person name="Ravi A."/>
            <person name="Getino M."/>
            <person name="Pursley I."/>
            <person name="Horton D.L."/>
            <person name="Alikhan N.F."/>
            <person name="Baker D."/>
            <person name="Gharbi K."/>
            <person name="Hall N."/>
            <person name="Watson M."/>
            <person name="Adriaenssens E.M."/>
            <person name="Foster-Nyarko E."/>
            <person name="Jarju S."/>
            <person name="Secka A."/>
            <person name="Antonio M."/>
            <person name="Oren A."/>
            <person name="Chaudhuri R.R."/>
            <person name="La Ragione R."/>
            <person name="Hildebrand F."/>
            <person name="Pallen M.J."/>
        </authorList>
    </citation>
    <scope>NUCLEOTIDE SEQUENCE</scope>
    <source>
        <strain evidence="4">CHK183-5548</strain>
    </source>
</reference>
<name>A0A9D2T831_9FIRM</name>
<evidence type="ECO:0000313" key="5">
    <source>
        <dbReference type="Proteomes" id="UP000823883"/>
    </source>
</evidence>
<dbReference type="GO" id="GO:0003677">
    <property type="term" value="F:DNA binding"/>
    <property type="evidence" value="ECO:0007669"/>
    <property type="project" value="InterPro"/>
</dbReference>
<dbReference type="AlphaFoldDB" id="A0A9D2T831"/>
<feature type="coiled-coil region" evidence="2">
    <location>
        <begin position="207"/>
        <end position="237"/>
    </location>
</feature>
<evidence type="ECO:0000313" key="4">
    <source>
        <dbReference type="EMBL" id="HJC48555.1"/>
    </source>
</evidence>
<dbReference type="Pfam" id="PF01076">
    <property type="entry name" value="Mob_Pre"/>
    <property type="match status" value="1"/>
</dbReference>
<dbReference type="Proteomes" id="UP000823883">
    <property type="component" value="Unassembled WGS sequence"/>
</dbReference>
<reference evidence="4" key="2">
    <citation type="submission" date="2021-04" db="EMBL/GenBank/DDBJ databases">
        <authorList>
            <person name="Gilroy R."/>
        </authorList>
    </citation>
    <scope>NUCLEOTIDE SEQUENCE</scope>
    <source>
        <strain evidence="4">CHK183-5548</strain>
    </source>
</reference>
<dbReference type="EMBL" id="DWWL01000071">
    <property type="protein sequence ID" value="HJC48555.1"/>
    <property type="molecule type" value="Genomic_DNA"/>
</dbReference>
<protein>
    <submittedName>
        <fullName evidence="4">Plasmid recombination protein</fullName>
    </submittedName>
</protein>
<dbReference type="InterPro" id="IPR001668">
    <property type="entry name" value="Mob_Pre"/>
</dbReference>
<proteinExistence type="inferred from homology"/>
<keyword evidence="2" id="KW-0175">Coiled coil</keyword>
<gene>
    <name evidence="4" type="ORF">IAA04_10930</name>
</gene>
<dbReference type="CDD" id="cd17242">
    <property type="entry name" value="MobM_relaxase"/>
    <property type="match status" value="1"/>
</dbReference>
<evidence type="ECO:0000256" key="1">
    <source>
        <dbReference type="ARBA" id="ARBA00010657"/>
    </source>
</evidence>